<evidence type="ECO:0000313" key="2">
    <source>
        <dbReference type="Proteomes" id="UP000465778"/>
    </source>
</evidence>
<sequence>MEMKLQLLICLNPFNHLSLVFKIKISRKLTKNQIAVFIFIKSFI</sequence>
<comment type="caution">
    <text evidence="1">The sequence shown here is derived from an EMBL/GenBank/DDBJ whole genome shotgun (WGS) entry which is preliminary data.</text>
</comment>
<organism evidence="1 2">
    <name type="scientific">Cytobacillus firmus</name>
    <name type="common">Bacillus firmus</name>
    <dbReference type="NCBI Taxonomy" id="1399"/>
    <lineage>
        <taxon>Bacteria</taxon>
        <taxon>Bacillati</taxon>
        <taxon>Bacillota</taxon>
        <taxon>Bacilli</taxon>
        <taxon>Bacillales</taxon>
        <taxon>Bacillaceae</taxon>
        <taxon>Cytobacillus</taxon>
    </lineage>
</organism>
<gene>
    <name evidence="1" type="ORF">KIS1582_3535</name>
</gene>
<protein>
    <submittedName>
        <fullName evidence="1">Uncharacterized protein</fullName>
    </submittedName>
</protein>
<dbReference type="EMBL" id="VDEM01000049">
    <property type="protein sequence ID" value="KAF0822700.1"/>
    <property type="molecule type" value="Genomic_DNA"/>
</dbReference>
<dbReference type="Proteomes" id="UP000465778">
    <property type="component" value="Unassembled WGS sequence"/>
</dbReference>
<name>A0A800N9M9_CYTFI</name>
<dbReference type="AlphaFoldDB" id="A0A800N9M9"/>
<proteinExistence type="predicted"/>
<evidence type="ECO:0000313" key="1">
    <source>
        <dbReference type="EMBL" id="KAF0822700.1"/>
    </source>
</evidence>
<reference evidence="1 2" key="1">
    <citation type="journal article" date="2020" name="G3 (Bethesda)">
        <title>Whole Genome Sequencing and Comparative Genomics of Two Nematicidal Bacillus Strains Reveals a Wide Range of Possible Virulence Factors.</title>
        <authorList>
            <person name="Susic N."/>
            <person name="Janezic S."/>
            <person name="Rupnik M."/>
            <person name="Geric Stare B."/>
        </authorList>
    </citation>
    <scope>NUCLEOTIDE SEQUENCE [LARGE SCALE GENOMIC DNA]</scope>
    <source>
        <strain evidence="1 2">I-1582</strain>
    </source>
</reference>
<accession>A0A800N9M9</accession>